<comment type="miscellaneous">
    <text evidence="14">Both phosphorylation and phosphorolysis are carried out by the same active site and suggest a common mechanism for both reactions.</text>
</comment>
<feature type="active site" evidence="14">
    <location>
        <position position="174"/>
    </location>
</feature>
<dbReference type="SUPFAM" id="SSF75138">
    <property type="entry name" value="HprK N-terminal domain-like"/>
    <property type="match status" value="1"/>
</dbReference>
<evidence type="ECO:0000256" key="13">
    <source>
        <dbReference type="ARBA" id="ARBA00047657"/>
    </source>
</evidence>
<dbReference type="InterPro" id="IPR011126">
    <property type="entry name" value="Hpr_kin/Pase_Hpr_N"/>
</dbReference>
<dbReference type="Pfam" id="PF07475">
    <property type="entry name" value="Hpr_kinase_C"/>
    <property type="match status" value="1"/>
</dbReference>
<dbReference type="NCBIfam" id="TIGR00679">
    <property type="entry name" value="hpr-ser"/>
    <property type="match status" value="1"/>
</dbReference>
<keyword evidence="7 14" id="KW-0479">Metal-binding</keyword>
<dbReference type="InterPro" id="IPR011104">
    <property type="entry name" value="Hpr_kin/Pase_C"/>
</dbReference>
<comment type="catalytic activity">
    <reaction evidence="1 14">
        <text>[HPr protein]-L-serine + ATP = [HPr protein]-O-phospho-L-serine + ADP + H(+)</text>
        <dbReference type="Rhea" id="RHEA:46600"/>
        <dbReference type="Rhea" id="RHEA-COMP:11602"/>
        <dbReference type="Rhea" id="RHEA-COMP:11603"/>
        <dbReference type="ChEBI" id="CHEBI:15378"/>
        <dbReference type="ChEBI" id="CHEBI:29999"/>
        <dbReference type="ChEBI" id="CHEBI:30616"/>
        <dbReference type="ChEBI" id="CHEBI:83421"/>
        <dbReference type="ChEBI" id="CHEBI:456216"/>
    </reaction>
</comment>
<keyword evidence="12 14" id="KW-0511">Multifunctional enzyme</keyword>
<dbReference type="Gene3D" id="3.40.1390.20">
    <property type="entry name" value="HprK N-terminal domain-like"/>
    <property type="match status" value="1"/>
</dbReference>
<evidence type="ECO:0000256" key="14">
    <source>
        <dbReference type="HAMAP-Rule" id="MF_01249"/>
    </source>
</evidence>
<sequence>MIKIDEKNIIRKEYITVKFLYENASKICKLNLVTLDHNLDNKIIDQNLHRPGLALAGFVDLFSYTRVQVYGNTELRYLDKLTEDQRRQALRRVFEFNIPCIVITDGNKPDKIFLEEAAKFKVPIFTTEYSTTKLVYLLSDFLDDQFAPRITIHGSFVDVYGVGIMFMGKSGIGKSEVTLDLIERGHRLVADDVIILTKKGEGILMGTGTDLGKHFMEIRGLGIIDVERMFGIRAIRYQKRLEILVELEIWDDKSEYTRTGLDGRTLPIMDVEIPYVKLPILPGKNITVISEVIALNYLLKHYGYDSAHIFQERLAERLKSKSEADNRGVNYFEHDFE</sequence>
<keyword evidence="11 14" id="KW-0460">Magnesium</keyword>
<dbReference type="SUPFAM" id="SSF53795">
    <property type="entry name" value="PEP carboxykinase-like"/>
    <property type="match status" value="1"/>
</dbReference>
<proteinExistence type="inferred from homology"/>
<evidence type="ECO:0000259" key="15">
    <source>
        <dbReference type="Pfam" id="PF02603"/>
    </source>
</evidence>
<feature type="region of interest" description="Important for the catalytic mechanism of both phosphorylation and dephosphorylation" evidence="14">
    <location>
        <begin position="216"/>
        <end position="225"/>
    </location>
</feature>
<evidence type="ECO:0000256" key="4">
    <source>
        <dbReference type="ARBA" id="ARBA00011643"/>
    </source>
</evidence>
<dbReference type="GO" id="GO:0005524">
    <property type="term" value="F:ATP binding"/>
    <property type="evidence" value="ECO:0007669"/>
    <property type="project" value="UniProtKB-UniRule"/>
</dbReference>
<evidence type="ECO:0000256" key="3">
    <source>
        <dbReference type="ARBA" id="ARBA00006883"/>
    </source>
</evidence>
<dbReference type="InterPro" id="IPR003755">
    <property type="entry name" value="HPr(Ser)_kin/Pase"/>
</dbReference>
<comment type="similarity">
    <text evidence="3 14">Belongs to the HPrK/P family.</text>
</comment>
<dbReference type="PANTHER" id="PTHR30305">
    <property type="entry name" value="PROTEIN YJDM-RELATED"/>
    <property type="match status" value="1"/>
</dbReference>
<evidence type="ECO:0000256" key="8">
    <source>
        <dbReference type="ARBA" id="ARBA00022741"/>
    </source>
</evidence>
<evidence type="ECO:0000256" key="1">
    <source>
        <dbReference type="ARBA" id="ARBA00001120"/>
    </source>
</evidence>
<feature type="binding site" evidence="14">
    <location>
        <position position="175"/>
    </location>
    <ligand>
        <name>Mg(2+)</name>
        <dbReference type="ChEBI" id="CHEBI:18420"/>
    </ligand>
</feature>
<evidence type="ECO:0000256" key="2">
    <source>
        <dbReference type="ARBA" id="ARBA00001946"/>
    </source>
</evidence>
<protein>
    <recommendedName>
        <fullName evidence="14">HPr kinase/phosphorylase</fullName>
        <shortName evidence="14">HPrK/P</shortName>
        <ecNumber evidence="14">2.7.11.-</ecNumber>
        <ecNumber evidence="14">2.7.4.-</ecNumber>
    </recommendedName>
    <alternativeName>
        <fullName evidence="14">HPr(Ser) kinase/phosphorylase</fullName>
    </alternativeName>
</protein>
<name>A0A832G699_9BACT</name>
<evidence type="ECO:0000259" key="16">
    <source>
        <dbReference type="Pfam" id="PF07475"/>
    </source>
</evidence>
<dbReference type="GO" id="GO:0006109">
    <property type="term" value="P:regulation of carbohydrate metabolic process"/>
    <property type="evidence" value="ECO:0007669"/>
    <property type="project" value="UniProtKB-UniRule"/>
</dbReference>
<dbReference type="GO" id="GO:0000155">
    <property type="term" value="F:phosphorelay sensor kinase activity"/>
    <property type="evidence" value="ECO:0007669"/>
    <property type="project" value="InterPro"/>
</dbReference>
<comment type="cofactor">
    <cofactor evidence="2 14">
        <name>Mg(2+)</name>
        <dbReference type="ChEBI" id="CHEBI:18420"/>
    </cofactor>
</comment>
<evidence type="ECO:0000256" key="6">
    <source>
        <dbReference type="ARBA" id="ARBA00022679"/>
    </source>
</evidence>
<keyword evidence="10 14" id="KW-0067">ATP-binding</keyword>
<dbReference type="EC" id="2.7.11.-" evidence="14"/>
<dbReference type="CDD" id="cd01918">
    <property type="entry name" value="HprK_C"/>
    <property type="match status" value="1"/>
</dbReference>
<keyword evidence="5 14" id="KW-0723">Serine/threonine-protein kinase</keyword>
<comment type="caution">
    <text evidence="17">The sequence shown here is derived from an EMBL/GenBank/DDBJ whole genome shotgun (WGS) entry which is preliminary data.</text>
</comment>
<keyword evidence="9 14" id="KW-0418">Kinase</keyword>
<keyword evidence="8 14" id="KW-0547">Nucleotide-binding</keyword>
<feature type="domain" description="HPr kinase/phosphorylase C-terminal" evidence="16">
    <location>
        <begin position="145"/>
        <end position="313"/>
    </location>
</feature>
<feature type="active site" evidence="14">
    <location>
        <position position="153"/>
    </location>
</feature>
<dbReference type="GO" id="GO:0004674">
    <property type="term" value="F:protein serine/threonine kinase activity"/>
    <property type="evidence" value="ECO:0007669"/>
    <property type="project" value="UniProtKB-KW"/>
</dbReference>
<feature type="binding site" evidence="14">
    <location>
        <begin position="168"/>
        <end position="175"/>
    </location>
    <ligand>
        <name>ATP</name>
        <dbReference type="ChEBI" id="CHEBI:30616"/>
    </ligand>
</feature>
<dbReference type="FunFam" id="3.40.50.300:FF:000174">
    <property type="entry name" value="HPr kinase/phosphorylase"/>
    <property type="match status" value="1"/>
</dbReference>
<feature type="active site" description="Proton acceptor; for phosphorylation activity. Proton donor; for dephosphorylation activity" evidence="14">
    <location>
        <position position="192"/>
    </location>
</feature>
<comment type="catalytic activity">
    <reaction evidence="13 14">
        <text>[HPr protein]-O-phospho-L-serine + phosphate + H(+) = [HPr protein]-L-serine + diphosphate</text>
        <dbReference type="Rhea" id="RHEA:46604"/>
        <dbReference type="Rhea" id="RHEA-COMP:11602"/>
        <dbReference type="Rhea" id="RHEA-COMP:11603"/>
        <dbReference type="ChEBI" id="CHEBI:15378"/>
        <dbReference type="ChEBI" id="CHEBI:29999"/>
        <dbReference type="ChEBI" id="CHEBI:33019"/>
        <dbReference type="ChEBI" id="CHEBI:43474"/>
        <dbReference type="ChEBI" id="CHEBI:83421"/>
    </reaction>
</comment>
<dbReference type="AlphaFoldDB" id="A0A832G699"/>
<dbReference type="EMBL" id="DSVI01000004">
    <property type="protein sequence ID" value="HGT47036.1"/>
    <property type="molecule type" value="Genomic_DNA"/>
</dbReference>
<dbReference type="HAMAP" id="MF_01249">
    <property type="entry name" value="HPr_kinase"/>
    <property type="match status" value="1"/>
</dbReference>
<comment type="function">
    <text evidence="14">Catalyzes the ATP- as well as the pyrophosphate-dependent phosphorylation of a specific serine residue in HPr, a phosphocarrier protein of the phosphoenolpyruvate-dependent sugar phosphotransferase system (PTS). HprK/P also catalyzes the pyrophosphate-producing, inorganic phosphate-dependent dephosphorylation (phosphorolysis) of seryl-phosphorylated HPr (P-Ser-HPr).</text>
</comment>
<dbReference type="EC" id="2.7.4.-" evidence="14"/>
<keyword evidence="6 14" id="KW-0808">Transferase</keyword>
<dbReference type="Gene3D" id="3.40.50.300">
    <property type="entry name" value="P-loop containing nucleotide triphosphate hydrolases"/>
    <property type="match status" value="1"/>
</dbReference>
<feature type="region of interest" description="Important for the catalytic mechanism of dephosphorylation" evidence="14">
    <location>
        <begin position="279"/>
        <end position="284"/>
    </location>
</feature>
<dbReference type="PANTHER" id="PTHR30305:SF1">
    <property type="entry name" value="HPR KINASE_PHOSPHORYLASE"/>
    <property type="match status" value="1"/>
</dbReference>
<dbReference type="GO" id="GO:0000287">
    <property type="term" value="F:magnesium ion binding"/>
    <property type="evidence" value="ECO:0007669"/>
    <property type="project" value="UniProtKB-UniRule"/>
</dbReference>
<gene>
    <name evidence="14" type="primary">hprK</name>
    <name evidence="17" type="ORF">ENS56_03280</name>
</gene>
<feature type="binding site" evidence="14">
    <location>
        <position position="217"/>
    </location>
    <ligand>
        <name>Mg(2+)</name>
        <dbReference type="ChEBI" id="CHEBI:18420"/>
    </ligand>
</feature>
<comment type="subunit">
    <text evidence="4 14">Homohexamer.</text>
</comment>
<evidence type="ECO:0000256" key="9">
    <source>
        <dbReference type="ARBA" id="ARBA00022777"/>
    </source>
</evidence>
<dbReference type="GO" id="GO:0004712">
    <property type="term" value="F:protein serine/threonine/tyrosine kinase activity"/>
    <property type="evidence" value="ECO:0007669"/>
    <property type="project" value="UniProtKB-UniRule"/>
</dbReference>
<dbReference type="InterPro" id="IPR028979">
    <property type="entry name" value="Ser_kin/Pase_Hpr-like_N_sf"/>
</dbReference>
<comment type="domain">
    <text evidence="14">The Walker A ATP-binding motif also binds Pi and PPi.</text>
</comment>
<feature type="domain" description="HPr(Ser) kinase/phosphorylase N-terminal" evidence="15">
    <location>
        <begin position="15"/>
        <end position="142"/>
    </location>
</feature>
<evidence type="ECO:0000256" key="5">
    <source>
        <dbReference type="ARBA" id="ARBA00022527"/>
    </source>
</evidence>
<evidence type="ECO:0000256" key="11">
    <source>
        <dbReference type="ARBA" id="ARBA00022842"/>
    </source>
</evidence>
<feature type="active site" evidence="14">
    <location>
        <position position="258"/>
    </location>
</feature>
<evidence type="ECO:0000256" key="10">
    <source>
        <dbReference type="ARBA" id="ARBA00022840"/>
    </source>
</evidence>
<reference evidence="17" key="1">
    <citation type="journal article" date="2020" name="mSystems">
        <title>Genome- and Community-Level Interaction Insights into Carbon Utilization and Element Cycling Functions of Hydrothermarchaeota in Hydrothermal Sediment.</title>
        <authorList>
            <person name="Zhou Z."/>
            <person name="Liu Y."/>
            <person name="Xu W."/>
            <person name="Pan J."/>
            <person name="Luo Z.H."/>
            <person name="Li M."/>
        </authorList>
    </citation>
    <scope>NUCLEOTIDE SEQUENCE [LARGE SCALE GENOMIC DNA]</scope>
    <source>
        <strain evidence="17">SpSt-500</strain>
    </source>
</reference>
<accession>A0A832G699</accession>
<organism evidence="17">
    <name type="scientific">Ignavibacterium album</name>
    <dbReference type="NCBI Taxonomy" id="591197"/>
    <lineage>
        <taxon>Bacteria</taxon>
        <taxon>Pseudomonadati</taxon>
        <taxon>Ignavibacteriota</taxon>
        <taxon>Ignavibacteria</taxon>
        <taxon>Ignavibacteriales</taxon>
        <taxon>Ignavibacteriaceae</taxon>
        <taxon>Ignavibacterium</taxon>
    </lineage>
</organism>
<evidence type="ECO:0000256" key="12">
    <source>
        <dbReference type="ARBA" id="ARBA00023268"/>
    </source>
</evidence>
<dbReference type="InterPro" id="IPR027417">
    <property type="entry name" value="P-loop_NTPase"/>
</dbReference>
<evidence type="ECO:0000256" key="7">
    <source>
        <dbReference type="ARBA" id="ARBA00022723"/>
    </source>
</evidence>
<evidence type="ECO:0000313" key="17">
    <source>
        <dbReference type="EMBL" id="HGT47036.1"/>
    </source>
</evidence>
<dbReference type="Pfam" id="PF02603">
    <property type="entry name" value="Hpr_kinase_N"/>
    <property type="match status" value="1"/>
</dbReference>